<dbReference type="PANTHER" id="PTHR14949">
    <property type="entry name" value="EGF-LIKE-DOMAIN, MULTIPLE 7, 8"/>
    <property type="match status" value="1"/>
</dbReference>
<dbReference type="Gene3D" id="2.10.25.10">
    <property type="entry name" value="Laminin"/>
    <property type="match status" value="1"/>
</dbReference>
<proteinExistence type="predicted"/>
<dbReference type="GO" id="GO:0005509">
    <property type="term" value="F:calcium ion binding"/>
    <property type="evidence" value="ECO:0007669"/>
    <property type="project" value="InterPro"/>
</dbReference>
<organism evidence="10 11">
    <name type="scientific">Microtus ochrogaster</name>
    <name type="common">Prairie vole</name>
    <dbReference type="NCBI Taxonomy" id="79684"/>
    <lineage>
        <taxon>Eukaryota</taxon>
        <taxon>Metazoa</taxon>
        <taxon>Chordata</taxon>
        <taxon>Craniata</taxon>
        <taxon>Vertebrata</taxon>
        <taxon>Euteleostomi</taxon>
        <taxon>Mammalia</taxon>
        <taxon>Eutheria</taxon>
        <taxon>Euarchontoglires</taxon>
        <taxon>Glires</taxon>
        <taxon>Rodentia</taxon>
        <taxon>Myomorpha</taxon>
        <taxon>Muroidea</taxon>
        <taxon>Cricetidae</taxon>
        <taxon>Arvicolinae</taxon>
        <taxon>Microtus</taxon>
    </lineage>
</organism>
<dbReference type="Pfam" id="PF07546">
    <property type="entry name" value="EMI"/>
    <property type="match status" value="1"/>
</dbReference>
<dbReference type="PROSITE" id="PS51041">
    <property type="entry name" value="EMI"/>
    <property type="match status" value="1"/>
</dbReference>
<dbReference type="SMART" id="SM00179">
    <property type="entry name" value="EGF_CA"/>
    <property type="match status" value="1"/>
</dbReference>
<dbReference type="InterPro" id="IPR018097">
    <property type="entry name" value="EGF_Ca-bd_CS"/>
</dbReference>
<evidence type="ECO:0000313" key="10">
    <source>
        <dbReference type="EMBL" id="KAH0502973.1"/>
    </source>
</evidence>
<reference evidence="10" key="1">
    <citation type="submission" date="2020-03" db="EMBL/GenBank/DDBJ databases">
        <title>Studies in the Genomics of Life Span.</title>
        <authorList>
            <person name="Glass D."/>
        </authorList>
    </citation>
    <scope>NUCLEOTIDE SEQUENCE</scope>
    <source>
        <strain evidence="10">LTLLF</strain>
        <tissue evidence="10">Muscle</tissue>
    </source>
</reference>
<keyword evidence="4" id="KW-0106">Calcium</keyword>
<evidence type="ECO:0000313" key="11">
    <source>
        <dbReference type="Proteomes" id="UP000710432"/>
    </source>
</evidence>
<protein>
    <submittedName>
        <fullName evidence="10">Epidermal growth factor-like protein 7</fullName>
    </submittedName>
</protein>
<dbReference type="GO" id="GO:0009986">
    <property type="term" value="C:cell surface"/>
    <property type="evidence" value="ECO:0007669"/>
    <property type="project" value="TreeGrafter"/>
</dbReference>
<feature type="signal peptide" evidence="8">
    <location>
        <begin position="1"/>
        <end position="18"/>
    </location>
</feature>
<keyword evidence="5" id="KW-0175">Coiled coil</keyword>
<comment type="caution">
    <text evidence="10">The sequence shown here is derived from an EMBL/GenBank/DDBJ whole genome shotgun (WGS) entry which is preliminary data.</text>
</comment>
<dbReference type="InterPro" id="IPR001881">
    <property type="entry name" value="EGF-like_Ca-bd_dom"/>
</dbReference>
<dbReference type="InterPro" id="IPR050969">
    <property type="entry name" value="Dev_Signal_Modulators"/>
</dbReference>
<gene>
    <name evidence="10" type="ORF">LTLLF_190060</name>
</gene>
<dbReference type="InterPro" id="IPR011489">
    <property type="entry name" value="EMI_domain"/>
</dbReference>
<keyword evidence="6" id="KW-1015">Disulfide bond</keyword>
<dbReference type="PANTHER" id="PTHR14949:SF21">
    <property type="entry name" value="EPIDERMAL GROWTH FACTOR-LIKE PROTEIN 7"/>
    <property type="match status" value="1"/>
</dbReference>
<dbReference type="Pfam" id="PF07645">
    <property type="entry name" value="EGF_CA"/>
    <property type="match status" value="1"/>
</dbReference>
<evidence type="ECO:0000259" key="9">
    <source>
        <dbReference type="PROSITE" id="PS51041"/>
    </source>
</evidence>
<feature type="compositionally biased region" description="Polar residues" evidence="7">
    <location>
        <begin position="32"/>
        <end position="49"/>
    </location>
</feature>
<dbReference type="AlphaFoldDB" id="A0A8J6KMD0"/>
<dbReference type="InterPro" id="IPR049883">
    <property type="entry name" value="NOTCH1_EGF-like"/>
</dbReference>
<keyword evidence="2 8" id="KW-0732">Signal</keyword>
<sequence>MLLCTSLWPVMAGILTLAINVHLSTHGPELSKTAQTSGDNMNARGGQTFSGEESKESPGSPGSLCSVLVPAPYLACGKQRGQRPSSCGVQAPPLPDQSPPLGAADRRRVCAVGVSGGPALPVLESFVQRVYQPFLTTCDGHRACSTYRTIYRTAYRRSPGPTPARPRYACCPGWKRTSGLPGACGADVDECSTGEASCPQHCVNTVGSYWCQCWEGQSPSADGMRCLPKEGPSLVAPNPTTGMDSMVREEVHRLQTRVDVLEQKLQLVLAPLHSLASRATEHGVRDPGSLLTHSFQQLDRIDSLSEQVSFLEEQLGSCSCKKDL</sequence>
<evidence type="ECO:0000256" key="1">
    <source>
        <dbReference type="ARBA" id="ARBA00022536"/>
    </source>
</evidence>
<dbReference type="PROSITE" id="PS01187">
    <property type="entry name" value="EGF_CA"/>
    <property type="match status" value="1"/>
</dbReference>
<evidence type="ECO:0000256" key="8">
    <source>
        <dbReference type="SAM" id="SignalP"/>
    </source>
</evidence>
<dbReference type="Proteomes" id="UP000710432">
    <property type="component" value="Unassembled WGS sequence"/>
</dbReference>
<evidence type="ECO:0000256" key="5">
    <source>
        <dbReference type="ARBA" id="ARBA00023054"/>
    </source>
</evidence>
<dbReference type="EMBL" id="JAATJU010025656">
    <property type="protein sequence ID" value="KAH0502973.1"/>
    <property type="molecule type" value="Genomic_DNA"/>
</dbReference>
<evidence type="ECO:0000256" key="2">
    <source>
        <dbReference type="ARBA" id="ARBA00022729"/>
    </source>
</evidence>
<feature type="domain" description="EMI" evidence="9">
    <location>
        <begin position="106"/>
        <end position="186"/>
    </location>
</feature>
<accession>A0A8J6KMD0</accession>
<name>A0A8J6KMD0_MICOH</name>
<evidence type="ECO:0000256" key="6">
    <source>
        <dbReference type="ARBA" id="ARBA00023157"/>
    </source>
</evidence>
<evidence type="ECO:0000256" key="4">
    <source>
        <dbReference type="ARBA" id="ARBA00022837"/>
    </source>
</evidence>
<evidence type="ECO:0000256" key="3">
    <source>
        <dbReference type="ARBA" id="ARBA00022737"/>
    </source>
</evidence>
<feature type="chain" id="PRO_5035309293" evidence="8">
    <location>
        <begin position="19"/>
        <end position="324"/>
    </location>
</feature>
<dbReference type="GO" id="GO:0005102">
    <property type="term" value="F:signaling receptor binding"/>
    <property type="evidence" value="ECO:0007669"/>
    <property type="project" value="TreeGrafter"/>
</dbReference>
<dbReference type="FunFam" id="2.10.25.10:FF:000010">
    <property type="entry name" value="Pro-epidermal growth factor"/>
    <property type="match status" value="1"/>
</dbReference>
<feature type="region of interest" description="Disordered" evidence="7">
    <location>
        <begin position="29"/>
        <end position="62"/>
    </location>
</feature>
<evidence type="ECO:0000256" key="7">
    <source>
        <dbReference type="SAM" id="MobiDB-lite"/>
    </source>
</evidence>
<dbReference type="SUPFAM" id="SSF57196">
    <property type="entry name" value="EGF/Laminin"/>
    <property type="match status" value="1"/>
</dbReference>
<dbReference type="GO" id="GO:0005576">
    <property type="term" value="C:extracellular region"/>
    <property type="evidence" value="ECO:0007669"/>
    <property type="project" value="TreeGrafter"/>
</dbReference>
<keyword evidence="1" id="KW-0245">EGF-like domain</keyword>
<keyword evidence="3" id="KW-0677">Repeat</keyword>